<evidence type="ECO:0000256" key="1">
    <source>
        <dbReference type="ARBA" id="ARBA00022801"/>
    </source>
</evidence>
<protein>
    <submittedName>
        <fullName evidence="4">Beta-galactosidase</fullName>
    </submittedName>
</protein>
<dbReference type="GO" id="GO:0009341">
    <property type="term" value="C:beta-galactosidase complex"/>
    <property type="evidence" value="ECO:0007669"/>
    <property type="project" value="InterPro"/>
</dbReference>
<reference evidence="4 5" key="1">
    <citation type="submission" date="2020-08" db="EMBL/GenBank/DDBJ databases">
        <title>Genome sequence of Diaphorobacter aerolatus KACC 16536T.</title>
        <authorList>
            <person name="Hyun D.-W."/>
            <person name="Bae J.-W."/>
        </authorList>
    </citation>
    <scope>NUCLEOTIDE SEQUENCE [LARGE SCALE GENOMIC DNA]</scope>
    <source>
        <strain evidence="4 5">KACC 16536</strain>
    </source>
</reference>
<dbReference type="Pfam" id="PF02449">
    <property type="entry name" value="Glyco_hydro_42"/>
    <property type="match status" value="1"/>
</dbReference>
<dbReference type="GO" id="GO:0005975">
    <property type="term" value="P:carbohydrate metabolic process"/>
    <property type="evidence" value="ECO:0007669"/>
    <property type="project" value="InterPro"/>
</dbReference>
<dbReference type="Gene3D" id="3.20.20.80">
    <property type="entry name" value="Glycosidases"/>
    <property type="match status" value="1"/>
</dbReference>
<dbReference type="GO" id="GO:0004565">
    <property type="term" value="F:beta-galactosidase activity"/>
    <property type="evidence" value="ECO:0007669"/>
    <property type="project" value="InterPro"/>
</dbReference>
<evidence type="ECO:0000256" key="2">
    <source>
        <dbReference type="ARBA" id="ARBA00023295"/>
    </source>
</evidence>
<keyword evidence="5" id="KW-1185">Reference proteome</keyword>
<organism evidence="4 5">
    <name type="scientific">Diaphorobacter aerolatus</name>
    <dbReference type="NCBI Taxonomy" id="1288495"/>
    <lineage>
        <taxon>Bacteria</taxon>
        <taxon>Pseudomonadati</taxon>
        <taxon>Pseudomonadota</taxon>
        <taxon>Betaproteobacteria</taxon>
        <taxon>Burkholderiales</taxon>
        <taxon>Comamonadaceae</taxon>
        <taxon>Diaphorobacter</taxon>
    </lineage>
</organism>
<gene>
    <name evidence="4" type="ORF">H9K75_09000</name>
</gene>
<sequence>MRSALSHIGRISGNIGASAVVALAILAGNAHAQIAADGLMPRAPLLITPMVSGILLCNEGNQRTELTTLEQIEEWCEKNHQTRDLAAKAALDELEPNGPAGKVQLGYTLLVPLLELYEKQGNDWRISPARAKKYLNVISVIDRPVVVYLMGDHYDSSSALSQELARDPQNLLAYASGPVPVTRYIGHGIIPFTLRTDENIPVNRYRFQALRYMTQQLRALDAPTRSRIAAVTLAGEIHHMYPDFENGVGEFDHIKVTDYRPESQQEFRAWLKDKYGTVERLNRKLGFRYAAMADIEAPSLDIRTQPLKTFAQHYDAYAAGTLPMSGWLWDPEKKIDQITLHVDGKFHAAVAVGLGRMDVYRAKPEVTTPNTGFRGLIDFSAMAPGKHVAQMVASSKGKRFLLGEREFVVVPPDQSSTSAIPQPQRLKGLPEAGELASVQLWLDRPKPLQDVYYNPMAREWNRFRAHQVNQLLDHFYRIARAEGLPADLLYSHQIIPETNGAWNPVLFASDQSISNTTPWRTGINQYGASPYVFEYLNERLVRAYGVPEFNPLQGRNPEAARAALVRHYQAGARFVSPFFISVVPARLRAADDKRLFDIATDNPVDGNDAFHDTLQWFVRK</sequence>
<dbReference type="SUPFAM" id="SSF51445">
    <property type="entry name" value="(Trans)glycosidases"/>
    <property type="match status" value="1"/>
</dbReference>
<accession>A0A7H0GNV3</accession>
<keyword evidence="2" id="KW-0326">Glycosidase</keyword>
<dbReference type="InterPro" id="IPR017853">
    <property type="entry name" value="GH"/>
</dbReference>
<evidence type="ECO:0000313" key="5">
    <source>
        <dbReference type="Proteomes" id="UP000516028"/>
    </source>
</evidence>
<evidence type="ECO:0000313" key="4">
    <source>
        <dbReference type="EMBL" id="QNP49969.1"/>
    </source>
</evidence>
<keyword evidence="1" id="KW-0378">Hydrolase</keyword>
<dbReference type="EMBL" id="CP060783">
    <property type="protein sequence ID" value="QNP49969.1"/>
    <property type="molecule type" value="Genomic_DNA"/>
</dbReference>
<proteinExistence type="predicted"/>
<dbReference type="InterPro" id="IPR013529">
    <property type="entry name" value="Glyco_hydro_42_N"/>
</dbReference>
<dbReference type="RefSeq" id="WP_187725509.1">
    <property type="nucleotide sequence ID" value="NZ_CP060783.1"/>
</dbReference>
<evidence type="ECO:0000259" key="3">
    <source>
        <dbReference type="Pfam" id="PF02449"/>
    </source>
</evidence>
<dbReference type="AlphaFoldDB" id="A0A7H0GNV3"/>
<name>A0A7H0GNV3_9BURK</name>
<dbReference type="KEGG" id="daer:H9K75_09000"/>
<feature type="domain" description="Glycoside hydrolase family 42 N-terminal" evidence="3">
    <location>
        <begin position="250"/>
        <end position="299"/>
    </location>
</feature>
<dbReference type="Proteomes" id="UP000516028">
    <property type="component" value="Chromosome"/>
</dbReference>